<protein>
    <submittedName>
        <fullName evidence="1">PqqD family protein</fullName>
    </submittedName>
</protein>
<sequence length="117" mass="13929">MSKKTVLPGNYMDYVPMKNPEYKWETNEKGRVVIDEPNVGFFNRIAQKFFHRPKVSHIQLDAYGSFVWQQIDGKNTIYDISELVKAEFGKKAEPVLNRLVEFFRILKFHHFIIYKND</sequence>
<evidence type="ECO:0000313" key="1">
    <source>
        <dbReference type="EMBL" id="MBU9739439.1"/>
    </source>
</evidence>
<accession>A0A949K389</accession>
<organism evidence="1 2">
    <name type="scientific">Diplocloster agilis</name>
    <dbReference type="NCBI Taxonomy" id="2850323"/>
    <lineage>
        <taxon>Bacteria</taxon>
        <taxon>Bacillati</taxon>
        <taxon>Bacillota</taxon>
        <taxon>Clostridia</taxon>
        <taxon>Lachnospirales</taxon>
        <taxon>Lachnospiraceae</taxon>
        <taxon>Diplocloster</taxon>
    </lineage>
</organism>
<dbReference type="Proteomes" id="UP000712157">
    <property type="component" value="Unassembled WGS sequence"/>
</dbReference>
<gene>
    <name evidence="1" type="ORF">KTH89_23160</name>
</gene>
<comment type="caution">
    <text evidence="1">The sequence shown here is derived from an EMBL/GenBank/DDBJ whole genome shotgun (WGS) entry which is preliminary data.</text>
</comment>
<dbReference type="Pfam" id="PF05402">
    <property type="entry name" value="PqqD"/>
    <property type="match status" value="1"/>
</dbReference>
<proteinExistence type="predicted"/>
<evidence type="ECO:0000313" key="2">
    <source>
        <dbReference type="Proteomes" id="UP000712157"/>
    </source>
</evidence>
<dbReference type="InterPro" id="IPR041881">
    <property type="entry name" value="PqqD_sf"/>
</dbReference>
<dbReference type="InterPro" id="IPR008792">
    <property type="entry name" value="PQQD"/>
</dbReference>
<keyword evidence="2" id="KW-1185">Reference proteome</keyword>
<dbReference type="RefSeq" id="WP_238723270.1">
    <property type="nucleotide sequence ID" value="NZ_JAHQCW010000060.1"/>
</dbReference>
<dbReference type="Gene3D" id="1.10.10.1150">
    <property type="entry name" value="Coenzyme PQQ synthesis protein D (PqqD)"/>
    <property type="match status" value="1"/>
</dbReference>
<reference evidence="1" key="1">
    <citation type="submission" date="2021-06" db="EMBL/GenBank/DDBJ databases">
        <title>Description of novel taxa of the family Lachnospiraceae.</title>
        <authorList>
            <person name="Chaplin A.V."/>
            <person name="Sokolova S.R."/>
            <person name="Pikina A.P."/>
            <person name="Korzhanova M."/>
            <person name="Belova V."/>
            <person name="Korostin D."/>
            <person name="Efimov B.A."/>
        </authorList>
    </citation>
    <scope>NUCLEOTIDE SEQUENCE</scope>
    <source>
        <strain evidence="1">ASD5720</strain>
    </source>
</reference>
<dbReference type="EMBL" id="JAHQCW010000060">
    <property type="protein sequence ID" value="MBU9739439.1"/>
    <property type="molecule type" value="Genomic_DNA"/>
</dbReference>
<name>A0A949K389_9FIRM</name>
<dbReference type="AlphaFoldDB" id="A0A949K389"/>